<dbReference type="STRING" id="307972.A0A2G8L542"/>
<keyword evidence="2" id="KW-0520">NAD</keyword>
<comment type="caution">
    <text evidence="4">The sequence shown here is derived from an EMBL/GenBank/DDBJ whole genome shotgun (WGS) entry which is preliminary data.</text>
</comment>
<dbReference type="Proteomes" id="UP000230750">
    <property type="component" value="Unassembled WGS sequence"/>
</dbReference>
<dbReference type="Gene3D" id="3.40.605.10">
    <property type="entry name" value="Aldehyde Dehydrogenase, Chain A, domain 1"/>
    <property type="match status" value="1"/>
</dbReference>
<evidence type="ECO:0000313" key="4">
    <source>
        <dbReference type="EMBL" id="PIK55371.1"/>
    </source>
</evidence>
<dbReference type="Gene3D" id="3.40.309.10">
    <property type="entry name" value="Aldehyde Dehydrogenase, Chain A, domain 2"/>
    <property type="match status" value="1"/>
</dbReference>
<evidence type="ECO:0000256" key="2">
    <source>
        <dbReference type="ARBA" id="ARBA00023027"/>
    </source>
</evidence>
<dbReference type="GO" id="GO:0005759">
    <property type="term" value="C:mitochondrial matrix"/>
    <property type="evidence" value="ECO:0007669"/>
    <property type="project" value="TreeGrafter"/>
</dbReference>
<keyword evidence="1" id="KW-0560">Oxidoreductase</keyword>
<dbReference type="InterPro" id="IPR016163">
    <property type="entry name" value="Ald_DH_C"/>
</dbReference>
<feature type="domain" description="Aldehyde dehydrogenase" evidence="3">
    <location>
        <begin position="6"/>
        <end position="108"/>
    </location>
</feature>
<dbReference type="AlphaFoldDB" id="A0A2G8L542"/>
<name>A0A2G8L542_STIJA</name>
<dbReference type="InterPro" id="IPR016162">
    <property type="entry name" value="Ald_DH_N"/>
</dbReference>
<gene>
    <name evidence="4" type="ORF">BSL78_07741</name>
</gene>
<dbReference type="Pfam" id="PF00171">
    <property type="entry name" value="Aldedh"/>
    <property type="match status" value="1"/>
</dbReference>
<dbReference type="PANTHER" id="PTHR42862">
    <property type="entry name" value="DELTA-1-PYRROLINE-5-CARBOXYLATE DEHYDROGENASE 1, ISOFORM A-RELATED"/>
    <property type="match status" value="1"/>
</dbReference>
<dbReference type="InterPro" id="IPR050485">
    <property type="entry name" value="Proline_metab_enzyme"/>
</dbReference>
<evidence type="ECO:0000256" key="1">
    <source>
        <dbReference type="ARBA" id="ARBA00023002"/>
    </source>
</evidence>
<accession>A0A2G8L542</accession>
<evidence type="ECO:0000259" key="3">
    <source>
        <dbReference type="Pfam" id="PF00171"/>
    </source>
</evidence>
<dbReference type="EMBL" id="MRZV01000218">
    <property type="protein sequence ID" value="PIK55371.1"/>
    <property type="molecule type" value="Genomic_DNA"/>
</dbReference>
<protein>
    <submittedName>
        <fullName evidence="4">Putative delta-1-pyrroline-5-carboxylate dehydrogenase, mitochondrial</fullName>
    </submittedName>
</protein>
<dbReference type="InterPro" id="IPR016161">
    <property type="entry name" value="Ald_DH/histidinol_DH"/>
</dbReference>
<dbReference type="PANTHER" id="PTHR42862:SF1">
    <property type="entry name" value="DELTA-1-PYRROLINE-5-CARBOXYLATE DEHYDROGENASE 2, ISOFORM A-RELATED"/>
    <property type="match status" value="1"/>
</dbReference>
<proteinExistence type="predicted"/>
<dbReference type="GO" id="GO:0010133">
    <property type="term" value="P:L-proline catabolic process to L-glutamate"/>
    <property type="evidence" value="ECO:0007669"/>
    <property type="project" value="TreeGrafter"/>
</dbReference>
<dbReference type="SUPFAM" id="SSF53720">
    <property type="entry name" value="ALDH-like"/>
    <property type="match status" value="1"/>
</dbReference>
<dbReference type="GO" id="GO:0003842">
    <property type="term" value="F:L-glutamate gamma-semialdehyde dehydrogenase activity"/>
    <property type="evidence" value="ECO:0007669"/>
    <property type="project" value="TreeGrafter"/>
</dbReference>
<evidence type="ECO:0000313" key="5">
    <source>
        <dbReference type="Proteomes" id="UP000230750"/>
    </source>
</evidence>
<organism evidence="4 5">
    <name type="scientific">Stichopus japonicus</name>
    <name type="common">Sea cucumber</name>
    <dbReference type="NCBI Taxonomy" id="307972"/>
    <lineage>
        <taxon>Eukaryota</taxon>
        <taxon>Metazoa</taxon>
        <taxon>Echinodermata</taxon>
        <taxon>Eleutherozoa</taxon>
        <taxon>Echinozoa</taxon>
        <taxon>Holothuroidea</taxon>
        <taxon>Aspidochirotacea</taxon>
        <taxon>Aspidochirotida</taxon>
        <taxon>Stichopodidae</taxon>
        <taxon>Apostichopus</taxon>
    </lineage>
</organism>
<sequence length="108" mass="11852">MGPMIKGYFVEPTIYECEDPHDKLMEEEIFGPIVGAYIYPDNKYKEVLDLIAETSPYALTGAVFAQDEKVIEETHAALKDTAGNFYINDKSTGAVVNQQPFGGARASG</sequence>
<keyword evidence="5" id="KW-1185">Reference proteome</keyword>
<reference evidence="4 5" key="1">
    <citation type="journal article" date="2017" name="PLoS Biol.">
        <title>The sea cucumber genome provides insights into morphological evolution and visceral regeneration.</title>
        <authorList>
            <person name="Zhang X."/>
            <person name="Sun L."/>
            <person name="Yuan J."/>
            <person name="Sun Y."/>
            <person name="Gao Y."/>
            <person name="Zhang L."/>
            <person name="Li S."/>
            <person name="Dai H."/>
            <person name="Hamel J.F."/>
            <person name="Liu C."/>
            <person name="Yu Y."/>
            <person name="Liu S."/>
            <person name="Lin W."/>
            <person name="Guo K."/>
            <person name="Jin S."/>
            <person name="Xu P."/>
            <person name="Storey K.B."/>
            <person name="Huan P."/>
            <person name="Zhang T."/>
            <person name="Zhou Y."/>
            <person name="Zhang J."/>
            <person name="Lin C."/>
            <person name="Li X."/>
            <person name="Xing L."/>
            <person name="Huo D."/>
            <person name="Sun M."/>
            <person name="Wang L."/>
            <person name="Mercier A."/>
            <person name="Li F."/>
            <person name="Yang H."/>
            <person name="Xiang J."/>
        </authorList>
    </citation>
    <scope>NUCLEOTIDE SEQUENCE [LARGE SCALE GENOMIC DNA]</scope>
    <source>
        <strain evidence="4">Shaxun</strain>
        <tissue evidence="4">Muscle</tissue>
    </source>
</reference>
<dbReference type="InterPro" id="IPR015590">
    <property type="entry name" value="Aldehyde_DH_dom"/>
</dbReference>
<dbReference type="OrthoDB" id="5322683at2759"/>